<dbReference type="EMBL" id="WOCE01000016">
    <property type="protein sequence ID" value="KAE9596661.1"/>
    <property type="molecule type" value="Genomic_DNA"/>
</dbReference>
<sequence>MIEALLDQKDHAENHLKEEKKYSLKEELHFLLILSLLSLVLLLHSAVYFIPSSVPQLIIDTYSFTFFSFFWGRKRCVGWGLRCKLVL</sequence>
<evidence type="ECO:0000313" key="3">
    <source>
        <dbReference type="Proteomes" id="UP000447434"/>
    </source>
</evidence>
<reference evidence="3" key="1">
    <citation type="journal article" date="2020" name="Nat. Commun.">
        <title>Genome sequence of the cluster root forming white lupin.</title>
        <authorList>
            <person name="Hufnagel B."/>
            <person name="Marques A."/>
            <person name="Soriano A."/>
            <person name="Marques L."/>
            <person name="Divol F."/>
            <person name="Doumas P."/>
            <person name="Sallet E."/>
            <person name="Mancinotti D."/>
            <person name="Carrere S."/>
            <person name="Marande W."/>
            <person name="Arribat S."/>
            <person name="Keller J."/>
            <person name="Huneau C."/>
            <person name="Blein T."/>
            <person name="Aime D."/>
            <person name="Laguerre M."/>
            <person name="Taylor J."/>
            <person name="Schubert V."/>
            <person name="Nelson M."/>
            <person name="Geu-Flores F."/>
            <person name="Crespi M."/>
            <person name="Gallardo-Guerrero K."/>
            <person name="Delaux P.-M."/>
            <person name="Salse J."/>
            <person name="Berges H."/>
            <person name="Guyot R."/>
            <person name="Gouzy J."/>
            <person name="Peret B."/>
        </authorList>
    </citation>
    <scope>NUCLEOTIDE SEQUENCE [LARGE SCALE GENOMIC DNA]</scope>
    <source>
        <strain evidence="3">cv. Amiga</strain>
    </source>
</reference>
<accession>A0A6A4P588</accession>
<evidence type="ECO:0008006" key="4">
    <source>
        <dbReference type="Google" id="ProtNLM"/>
    </source>
</evidence>
<dbReference type="AlphaFoldDB" id="A0A6A4P588"/>
<keyword evidence="1" id="KW-0812">Transmembrane</keyword>
<keyword evidence="1" id="KW-1133">Transmembrane helix</keyword>
<evidence type="ECO:0000313" key="2">
    <source>
        <dbReference type="EMBL" id="KAE9596661.1"/>
    </source>
</evidence>
<dbReference type="Proteomes" id="UP000447434">
    <property type="component" value="Chromosome 16"/>
</dbReference>
<comment type="caution">
    <text evidence="2">The sequence shown here is derived from an EMBL/GenBank/DDBJ whole genome shotgun (WGS) entry which is preliminary data.</text>
</comment>
<protein>
    <recommendedName>
        <fullName evidence="4">Transmembrane protein</fullName>
    </recommendedName>
</protein>
<organism evidence="2 3">
    <name type="scientific">Lupinus albus</name>
    <name type="common">White lupine</name>
    <name type="synonym">Lupinus termis</name>
    <dbReference type="NCBI Taxonomy" id="3870"/>
    <lineage>
        <taxon>Eukaryota</taxon>
        <taxon>Viridiplantae</taxon>
        <taxon>Streptophyta</taxon>
        <taxon>Embryophyta</taxon>
        <taxon>Tracheophyta</taxon>
        <taxon>Spermatophyta</taxon>
        <taxon>Magnoliopsida</taxon>
        <taxon>eudicotyledons</taxon>
        <taxon>Gunneridae</taxon>
        <taxon>Pentapetalae</taxon>
        <taxon>rosids</taxon>
        <taxon>fabids</taxon>
        <taxon>Fabales</taxon>
        <taxon>Fabaceae</taxon>
        <taxon>Papilionoideae</taxon>
        <taxon>50 kb inversion clade</taxon>
        <taxon>genistoids sensu lato</taxon>
        <taxon>core genistoids</taxon>
        <taxon>Genisteae</taxon>
        <taxon>Lupinus</taxon>
    </lineage>
</organism>
<keyword evidence="1" id="KW-0472">Membrane</keyword>
<evidence type="ECO:0000256" key="1">
    <source>
        <dbReference type="SAM" id="Phobius"/>
    </source>
</evidence>
<feature type="transmembrane region" description="Helical" evidence="1">
    <location>
        <begin position="30"/>
        <end position="50"/>
    </location>
</feature>
<gene>
    <name evidence="2" type="ORF">Lalb_Chr16g0378461</name>
</gene>
<keyword evidence="3" id="KW-1185">Reference proteome</keyword>
<feature type="transmembrane region" description="Helical" evidence="1">
    <location>
        <begin position="56"/>
        <end position="72"/>
    </location>
</feature>
<proteinExistence type="predicted"/>
<name>A0A6A4P588_LUPAL</name>